<keyword evidence="2" id="KW-0489">Methyltransferase</keyword>
<evidence type="ECO:0000256" key="2">
    <source>
        <dbReference type="ARBA" id="ARBA00022603"/>
    </source>
</evidence>
<dbReference type="InterPro" id="IPR011005">
    <property type="entry name" value="Dihydropteroate_synth-like_sf"/>
</dbReference>
<organism evidence="5 6">
    <name type="scientific">Handelsmanbacteria sp. (strain RIFCSPLOWO2_12_FULL_64_10)</name>
    <dbReference type="NCBI Taxonomy" id="1817868"/>
    <lineage>
        <taxon>Bacteria</taxon>
        <taxon>Candidatus Handelsmaniibacteriota</taxon>
    </lineage>
</organism>
<comment type="similarity">
    <text evidence="1">Belongs to the vitamin-B12 dependent methionine synthase family.</text>
</comment>
<dbReference type="InterPro" id="IPR000489">
    <property type="entry name" value="Pterin-binding_dom"/>
</dbReference>
<dbReference type="PROSITE" id="PS50972">
    <property type="entry name" value="PTERIN_BINDING"/>
    <property type="match status" value="1"/>
</dbReference>
<dbReference type="Pfam" id="PF00809">
    <property type="entry name" value="Pterin_bind"/>
    <property type="match status" value="1"/>
</dbReference>
<name>A0A1F6D4H8_HANXR</name>
<dbReference type="InterPro" id="IPR050554">
    <property type="entry name" value="Met_Synthase/Corrinoid"/>
</dbReference>
<evidence type="ECO:0000259" key="4">
    <source>
        <dbReference type="PROSITE" id="PS50972"/>
    </source>
</evidence>
<dbReference type="SUPFAM" id="SSF51717">
    <property type="entry name" value="Dihydropteroate synthetase-like"/>
    <property type="match status" value="1"/>
</dbReference>
<feature type="domain" description="Pterin-binding" evidence="4">
    <location>
        <begin position="1"/>
        <end position="280"/>
    </location>
</feature>
<evidence type="ECO:0000256" key="3">
    <source>
        <dbReference type="ARBA" id="ARBA00022679"/>
    </source>
</evidence>
<dbReference type="AlphaFoldDB" id="A0A1F6D4H8"/>
<reference evidence="5 6" key="1">
    <citation type="journal article" date="2016" name="Nat. Commun.">
        <title>Thousands of microbial genomes shed light on interconnected biogeochemical processes in an aquifer system.</title>
        <authorList>
            <person name="Anantharaman K."/>
            <person name="Brown C.T."/>
            <person name="Hug L.A."/>
            <person name="Sharon I."/>
            <person name="Castelle C.J."/>
            <person name="Probst A.J."/>
            <person name="Thomas B.C."/>
            <person name="Singh A."/>
            <person name="Wilkins M.J."/>
            <person name="Karaoz U."/>
            <person name="Brodie E.L."/>
            <person name="Williams K.H."/>
            <person name="Hubbard S.S."/>
            <person name="Banfield J.F."/>
        </authorList>
    </citation>
    <scope>NUCLEOTIDE SEQUENCE [LARGE SCALE GENOMIC DNA]</scope>
    <source>
        <strain evidence="6">RIFCSPLOWO2_12_FULL_64_10</strain>
    </source>
</reference>
<dbReference type="GO" id="GO:0032259">
    <property type="term" value="P:methylation"/>
    <property type="evidence" value="ECO:0007669"/>
    <property type="project" value="UniProtKB-KW"/>
</dbReference>
<gene>
    <name evidence="5" type="ORF">A3F84_22170</name>
</gene>
<keyword evidence="3" id="KW-0808">Transferase</keyword>
<evidence type="ECO:0000313" key="5">
    <source>
        <dbReference type="EMBL" id="OGG56339.1"/>
    </source>
</evidence>
<dbReference type="EMBL" id="MFKF01000034">
    <property type="protein sequence ID" value="OGG56339.1"/>
    <property type="molecule type" value="Genomic_DNA"/>
</dbReference>
<evidence type="ECO:0000313" key="6">
    <source>
        <dbReference type="Proteomes" id="UP000178606"/>
    </source>
</evidence>
<comment type="caution">
    <text evidence="5">The sequence shown here is derived from an EMBL/GenBank/DDBJ whole genome shotgun (WGS) entry which is preliminary data.</text>
</comment>
<dbReference type="GO" id="GO:0042558">
    <property type="term" value="P:pteridine-containing compound metabolic process"/>
    <property type="evidence" value="ECO:0007669"/>
    <property type="project" value="InterPro"/>
</dbReference>
<accession>A0A1F6D4H8</accession>
<dbReference type="PANTHER" id="PTHR45833:SF2">
    <property type="entry name" value="BIFUNCTIONAL HOMOCYSTEINE S-METHYLTRANSFERASE_5,10-METHYLENETETRAHYDROFOLATE REDUCTASE"/>
    <property type="match status" value="1"/>
</dbReference>
<sequence>MGLIRIAESLHCHIPSVQRSVRAWLCGGEVEREAGERHLVQLVKDQTEAGADYLDVNVDNFLADSVVGREGAFKALDHILGLIQQHGRGLPACIDSSDPGVLEAGLRRYWATRGADGPPPLLNSVAVSKLETLALRKAFRFSVVGMLLEKVGGTSAFTEVAGPEAYYETARFLFDRARGAGFEAGEVFFDPTVGPLGADMVGYTRRTFEGIRSIRSDPHMAGVHICIGLSNCADGLPRRLAINRAYLRIAMEYGLDAAILDVTKVTGKDLVDGEILRLVRRIIKAEPEEILNILVDFVQATKQKKG</sequence>
<dbReference type="GO" id="GO:0008705">
    <property type="term" value="F:methionine synthase activity"/>
    <property type="evidence" value="ECO:0007669"/>
    <property type="project" value="TreeGrafter"/>
</dbReference>
<dbReference type="Proteomes" id="UP000178606">
    <property type="component" value="Unassembled WGS sequence"/>
</dbReference>
<dbReference type="GO" id="GO:0005829">
    <property type="term" value="C:cytosol"/>
    <property type="evidence" value="ECO:0007669"/>
    <property type="project" value="TreeGrafter"/>
</dbReference>
<evidence type="ECO:0000256" key="1">
    <source>
        <dbReference type="ARBA" id="ARBA00010398"/>
    </source>
</evidence>
<dbReference type="Gene3D" id="3.20.20.20">
    <property type="entry name" value="Dihydropteroate synthase-like"/>
    <property type="match status" value="1"/>
</dbReference>
<dbReference type="PANTHER" id="PTHR45833">
    <property type="entry name" value="METHIONINE SYNTHASE"/>
    <property type="match status" value="1"/>
</dbReference>
<protein>
    <recommendedName>
        <fullName evidence="4">Pterin-binding domain-containing protein</fullName>
    </recommendedName>
</protein>
<proteinExistence type="inferred from homology"/>